<keyword evidence="3" id="KW-1185">Reference proteome</keyword>
<accession>A0A165EKA5</accession>
<protein>
    <submittedName>
        <fullName evidence="2">Uncharacterized protein</fullName>
    </submittedName>
</protein>
<reference evidence="2 3" key="1">
    <citation type="journal article" date="2016" name="Mol. Biol. Evol.">
        <title>Comparative Genomics of Early-Diverging Mushroom-Forming Fungi Provides Insights into the Origins of Lignocellulose Decay Capabilities.</title>
        <authorList>
            <person name="Nagy L.G."/>
            <person name="Riley R."/>
            <person name="Tritt A."/>
            <person name="Adam C."/>
            <person name="Daum C."/>
            <person name="Floudas D."/>
            <person name="Sun H."/>
            <person name="Yadav J.S."/>
            <person name="Pangilinan J."/>
            <person name="Larsson K.H."/>
            <person name="Matsuura K."/>
            <person name="Barry K."/>
            <person name="Labutti K."/>
            <person name="Kuo R."/>
            <person name="Ohm R.A."/>
            <person name="Bhattacharya S.S."/>
            <person name="Shirouzu T."/>
            <person name="Yoshinaga Y."/>
            <person name="Martin F.M."/>
            <person name="Grigoriev I.V."/>
            <person name="Hibbett D.S."/>
        </authorList>
    </citation>
    <scope>NUCLEOTIDE SEQUENCE [LARGE SCALE GENOMIC DNA]</scope>
    <source>
        <strain evidence="2 3">HHB12733</strain>
    </source>
</reference>
<dbReference type="InParanoid" id="A0A165EKA5"/>
<gene>
    <name evidence="2" type="ORF">CALCODRAFT_499112</name>
</gene>
<evidence type="ECO:0000313" key="2">
    <source>
        <dbReference type="EMBL" id="KZT55041.1"/>
    </source>
</evidence>
<feature type="region of interest" description="Disordered" evidence="1">
    <location>
        <begin position="1"/>
        <end position="51"/>
    </location>
</feature>
<organism evidence="2 3">
    <name type="scientific">Calocera cornea HHB12733</name>
    <dbReference type="NCBI Taxonomy" id="1353952"/>
    <lineage>
        <taxon>Eukaryota</taxon>
        <taxon>Fungi</taxon>
        <taxon>Dikarya</taxon>
        <taxon>Basidiomycota</taxon>
        <taxon>Agaricomycotina</taxon>
        <taxon>Dacrymycetes</taxon>
        <taxon>Dacrymycetales</taxon>
        <taxon>Dacrymycetaceae</taxon>
        <taxon>Calocera</taxon>
    </lineage>
</organism>
<dbReference type="AlphaFoldDB" id="A0A165EKA5"/>
<proteinExistence type="predicted"/>
<dbReference type="Proteomes" id="UP000076842">
    <property type="component" value="Unassembled WGS sequence"/>
</dbReference>
<feature type="compositionally biased region" description="Low complexity" evidence="1">
    <location>
        <begin position="7"/>
        <end position="23"/>
    </location>
</feature>
<dbReference type="EMBL" id="KV424002">
    <property type="protein sequence ID" value="KZT55041.1"/>
    <property type="molecule type" value="Genomic_DNA"/>
</dbReference>
<evidence type="ECO:0000313" key="3">
    <source>
        <dbReference type="Proteomes" id="UP000076842"/>
    </source>
</evidence>
<name>A0A165EKA5_9BASI</name>
<sequence>MPMVTAPSPDSPDSSSGSPSAHRPWSHRRSRRPPAPAGRGRKSPVPALLKK</sequence>
<evidence type="ECO:0000256" key="1">
    <source>
        <dbReference type="SAM" id="MobiDB-lite"/>
    </source>
</evidence>